<dbReference type="Proteomes" id="UP001266305">
    <property type="component" value="Unassembled WGS sequence"/>
</dbReference>
<name>A0ABQ9URY6_SAGOE</name>
<gene>
    <name evidence="2" type="ORF">P7K49_020888</name>
</gene>
<feature type="compositionally biased region" description="Basic and acidic residues" evidence="1">
    <location>
        <begin position="13"/>
        <end position="23"/>
    </location>
</feature>
<evidence type="ECO:0000313" key="3">
    <source>
        <dbReference type="Proteomes" id="UP001266305"/>
    </source>
</evidence>
<feature type="compositionally biased region" description="Polar residues" evidence="1">
    <location>
        <begin position="1"/>
        <end position="11"/>
    </location>
</feature>
<organism evidence="2 3">
    <name type="scientific">Saguinus oedipus</name>
    <name type="common">Cotton-top tamarin</name>
    <name type="synonym">Oedipomidas oedipus</name>
    <dbReference type="NCBI Taxonomy" id="9490"/>
    <lineage>
        <taxon>Eukaryota</taxon>
        <taxon>Metazoa</taxon>
        <taxon>Chordata</taxon>
        <taxon>Craniata</taxon>
        <taxon>Vertebrata</taxon>
        <taxon>Euteleostomi</taxon>
        <taxon>Mammalia</taxon>
        <taxon>Eutheria</taxon>
        <taxon>Euarchontoglires</taxon>
        <taxon>Primates</taxon>
        <taxon>Haplorrhini</taxon>
        <taxon>Platyrrhini</taxon>
        <taxon>Cebidae</taxon>
        <taxon>Callitrichinae</taxon>
        <taxon>Saguinus</taxon>
    </lineage>
</organism>
<proteinExistence type="predicted"/>
<feature type="region of interest" description="Disordered" evidence="1">
    <location>
        <begin position="1"/>
        <end position="32"/>
    </location>
</feature>
<reference evidence="2 3" key="1">
    <citation type="submission" date="2023-05" db="EMBL/GenBank/DDBJ databases">
        <title>B98-5 Cell Line De Novo Hybrid Assembly: An Optical Mapping Approach.</title>
        <authorList>
            <person name="Kananen K."/>
            <person name="Auerbach J.A."/>
            <person name="Kautto E."/>
            <person name="Blachly J.S."/>
        </authorList>
    </citation>
    <scope>NUCLEOTIDE SEQUENCE [LARGE SCALE GENOMIC DNA]</scope>
    <source>
        <strain evidence="2">B95-8</strain>
        <tissue evidence="2">Cell line</tissue>
    </source>
</reference>
<protein>
    <submittedName>
        <fullName evidence="2">Uncharacterized protein</fullName>
    </submittedName>
</protein>
<feature type="compositionally biased region" description="Low complexity" evidence="1">
    <location>
        <begin position="127"/>
        <end position="136"/>
    </location>
</feature>
<keyword evidence="3" id="KW-1185">Reference proteome</keyword>
<evidence type="ECO:0000256" key="1">
    <source>
        <dbReference type="SAM" id="MobiDB-lite"/>
    </source>
</evidence>
<accession>A0ABQ9URY6</accession>
<evidence type="ECO:0000313" key="2">
    <source>
        <dbReference type="EMBL" id="KAK2099540.1"/>
    </source>
</evidence>
<sequence length="182" mass="19749">MTTLNDCPETQESGEKRKARLEETGEMEASPLRASAVTVLKHPGVGAASPSLPASPRALGLEEKRRAQLDASFSLAWNHQTKEVYWVWVEKKEAEDAGYRYISPRPEVYKRLYPQLGEFPPGGSGPRGRFSRGSRGQARLLSSCPPVGRSGPAFGVVRNERCREPGVLAVVSGPSADLSPSC</sequence>
<feature type="region of interest" description="Disordered" evidence="1">
    <location>
        <begin position="118"/>
        <end position="142"/>
    </location>
</feature>
<comment type="caution">
    <text evidence="2">The sequence shown here is derived from an EMBL/GenBank/DDBJ whole genome shotgun (WGS) entry which is preliminary data.</text>
</comment>
<dbReference type="EMBL" id="JASSZA010000010">
    <property type="protein sequence ID" value="KAK2099540.1"/>
    <property type="molecule type" value="Genomic_DNA"/>
</dbReference>